<proteinExistence type="predicted"/>
<gene>
    <name evidence="2" type="ORF">EAS61_35485</name>
</gene>
<dbReference type="InterPro" id="IPR000594">
    <property type="entry name" value="ThiF_NAD_FAD-bd"/>
</dbReference>
<dbReference type="InterPro" id="IPR045886">
    <property type="entry name" value="ThiF/MoeB/HesA"/>
</dbReference>
<dbReference type="PANTHER" id="PTHR43267:SF1">
    <property type="entry name" value="TRNA THREONYLCARBAMOYLADENOSINE DEHYDRATASE"/>
    <property type="match status" value="1"/>
</dbReference>
<dbReference type="InterPro" id="IPR035985">
    <property type="entry name" value="Ubiquitin-activating_enz"/>
</dbReference>
<feature type="domain" description="THIF-type NAD/FAD binding fold" evidence="1">
    <location>
        <begin position="304"/>
        <end position="427"/>
    </location>
</feature>
<evidence type="ECO:0000313" key="3">
    <source>
        <dbReference type="Proteomes" id="UP000290174"/>
    </source>
</evidence>
<dbReference type="Proteomes" id="UP000290174">
    <property type="component" value="Unassembled WGS sequence"/>
</dbReference>
<dbReference type="EMBL" id="RKMK01000055">
    <property type="protein sequence ID" value="RXG85686.1"/>
    <property type="molecule type" value="Genomic_DNA"/>
</dbReference>
<organism evidence="2 3">
    <name type="scientific">Bradyrhizobium zhanjiangense</name>
    <dbReference type="NCBI Taxonomy" id="1325107"/>
    <lineage>
        <taxon>Bacteria</taxon>
        <taxon>Pseudomonadati</taxon>
        <taxon>Pseudomonadota</taxon>
        <taxon>Alphaproteobacteria</taxon>
        <taxon>Hyphomicrobiales</taxon>
        <taxon>Nitrobacteraceae</taxon>
        <taxon>Bradyrhizobium</taxon>
    </lineage>
</organism>
<evidence type="ECO:0000259" key="1">
    <source>
        <dbReference type="Pfam" id="PF00899"/>
    </source>
</evidence>
<protein>
    <recommendedName>
        <fullName evidence="1">THIF-type NAD/FAD binding fold domain-containing protein</fullName>
    </recommendedName>
</protein>
<reference evidence="2 3" key="1">
    <citation type="submission" date="2018-11" db="EMBL/GenBank/DDBJ databases">
        <title>Bradyrhizobium sp. nov., isolated from effective nodules of peanut in China.</title>
        <authorList>
            <person name="Li Y."/>
        </authorList>
    </citation>
    <scope>NUCLEOTIDE SEQUENCE [LARGE SCALE GENOMIC DNA]</scope>
    <source>
        <strain evidence="2 3">CCBAU 51770</strain>
    </source>
</reference>
<evidence type="ECO:0000313" key="2">
    <source>
        <dbReference type="EMBL" id="RXG85686.1"/>
    </source>
</evidence>
<name>A0A4Q0QAM2_9BRAD</name>
<sequence>MPPDPPKLDDWFAGLGDDFLGRVPSGSLRAGMVDGWRLRWRERQLELQVDGDFPFSAARVYLNGYTRAQAQPHIEKNGKLCLGGKPVPGDCIATVRRALSEAFRLLGENETKLHDDDFREDFGLYWLNWSTKTDLIAEVLPGPEGTTRCRLVRAVQTKNQVFVLPTKADAARFWTNRTGSAPKWPKTTALIPIDPLPAPDRYPDTAADLWALVAVRSRHGTDLLARLVDNDPKEAFVVLAGRAPSGREHYAAVRLRRPLDRAGLPVKKRVLRQGLESAEDPLRTLFSRFRVERLATHRLDAASSRLPEGVQRQMAAVRVIIVGCGALGSGVARMLAQAGAEHLVLVDPDSLGWENIRRHELGASFVGHGKAKSLAAAIRAALPMIGFVEGHQKTFATFAREYPAVVEEADLIVSCTGDWAADASVEHTLARLKCRASVIYGWMEAHALASHAVLLGSQGARLSDGFDEHGNPRLPVVVDGKPPPPECAGASTTFGAVELAHAQALVVRVAVDALRGLEAPPAWHSWIADAVAFKEAEASVTSGWAAVRGQPGDMGGLFVGDWSFS</sequence>
<accession>A0A4Q0QAM2</accession>
<dbReference type="GO" id="GO:0061503">
    <property type="term" value="F:tRNA threonylcarbamoyladenosine dehydratase"/>
    <property type="evidence" value="ECO:0007669"/>
    <property type="project" value="TreeGrafter"/>
</dbReference>
<dbReference type="Gene3D" id="3.40.50.720">
    <property type="entry name" value="NAD(P)-binding Rossmann-like Domain"/>
    <property type="match status" value="1"/>
</dbReference>
<comment type="caution">
    <text evidence="2">The sequence shown here is derived from an EMBL/GenBank/DDBJ whole genome shotgun (WGS) entry which is preliminary data.</text>
</comment>
<dbReference type="Pfam" id="PF00899">
    <property type="entry name" value="ThiF"/>
    <property type="match status" value="1"/>
</dbReference>
<dbReference type="PANTHER" id="PTHR43267">
    <property type="entry name" value="TRNA THREONYLCARBAMOYLADENOSINE DEHYDRATASE"/>
    <property type="match status" value="1"/>
</dbReference>
<dbReference type="GO" id="GO:0061504">
    <property type="term" value="P:cyclic threonylcarbamoyladenosine biosynthetic process"/>
    <property type="evidence" value="ECO:0007669"/>
    <property type="project" value="TreeGrafter"/>
</dbReference>
<dbReference type="AlphaFoldDB" id="A0A4Q0QAM2"/>
<dbReference type="GO" id="GO:0008641">
    <property type="term" value="F:ubiquitin-like modifier activating enzyme activity"/>
    <property type="evidence" value="ECO:0007669"/>
    <property type="project" value="InterPro"/>
</dbReference>
<dbReference type="SUPFAM" id="SSF69572">
    <property type="entry name" value="Activating enzymes of the ubiquitin-like proteins"/>
    <property type="match status" value="1"/>
</dbReference>